<sequence>MTHFVLLDLQFTILRVVLLKLVPVACYDDDLGIPTTDGTTHRQPAKNYRKRQPAYATHCSSSKHKLGHLIASAHELNLLSAASAYFVILSNFITYELIGVEVKSFMKFKFQDFARTHEQISLNVNLPKIPYPQTECKPGAAIISNMITVCIFAPIIWS</sequence>
<proteinExistence type="predicted"/>
<keyword evidence="3" id="KW-1185">Reference proteome</keyword>
<protein>
    <submittedName>
        <fullName evidence="2">Uncharacterized protein</fullName>
    </submittedName>
</protein>
<keyword evidence="1" id="KW-0732">Signal</keyword>
<evidence type="ECO:0000313" key="3">
    <source>
        <dbReference type="Proteomes" id="UP000078200"/>
    </source>
</evidence>
<organism evidence="2 3">
    <name type="scientific">Glossina austeni</name>
    <name type="common">Savannah tsetse fly</name>
    <dbReference type="NCBI Taxonomy" id="7395"/>
    <lineage>
        <taxon>Eukaryota</taxon>
        <taxon>Metazoa</taxon>
        <taxon>Ecdysozoa</taxon>
        <taxon>Arthropoda</taxon>
        <taxon>Hexapoda</taxon>
        <taxon>Insecta</taxon>
        <taxon>Pterygota</taxon>
        <taxon>Neoptera</taxon>
        <taxon>Endopterygota</taxon>
        <taxon>Diptera</taxon>
        <taxon>Brachycera</taxon>
        <taxon>Muscomorpha</taxon>
        <taxon>Hippoboscoidea</taxon>
        <taxon>Glossinidae</taxon>
        <taxon>Glossina</taxon>
    </lineage>
</organism>
<reference evidence="2" key="1">
    <citation type="submission" date="2020-05" db="UniProtKB">
        <authorList>
            <consortium name="EnsemblMetazoa"/>
        </authorList>
    </citation>
    <scope>IDENTIFICATION</scope>
    <source>
        <strain evidence="2">TTRI</strain>
    </source>
</reference>
<dbReference type="VEuPathDB" id="VectorBase:GAUT011147"/>
<feature type="chain" id="PRO_5008398706" evidence="1">
    <location>
        <begin position="27"/>
        <end position="158"/>
    </location>
</feature>
<dbReference type="EnsemblMetazoa" id="GAUT011147-RA">
    <property type="protein sequence ID" value="GAUT011147-PA"/>
    <property type="gene ID" value="GAUT011147"/>
</dbReference>
<dbReference type="AlphaFoldDB" id="A0A1A9UPD6"/>
<feature type="signal peptide" evidence="1">
    <location>
        <begin position="1"/>
        <end position="26"/>
    </location>
</feature>
<accession>A0A1A9UPD6</accession>
<name>A0A1A9UPD6_GLOAU</name>
<evidence type="ECO:0000256" key="1">
    <source>
        <dbReference type="SAM" id="SignalP"/>
    </source>
</evidence>
<evidence type="ECO:0000313" key="2">
    <source>
        <dbReference type="EnsemblMetazoa" id="GAUT011147-PA"/>
    </source>
</evidence>
<dbReference type="Proteomes" id="UP000078200">
    <property type="component" value="Unassembled WGS sequence"/>
</dbReference>